<dbReference type="EMBL" id="BLKS01000001">
    <property type="protein sequence ID" value="GFG53690.1"/>
    <property type="molecule type" value="Genomic_DNA"/>
</dbReference>
<feature type="compositionally biased region" description="Polar residues" evidence="1">
    <location>
        <begin position="245"/>
        <end position="254"/>
    </location>
</feature>
<dbReference type="Proteomes" id="UP000465302">
    <property type="component" value="Unassembled WGS sequence"/>
</dbReference>
<protein>
    <recommendedName>
        <fullName evidence="2">DUF222 domain-containing protein</fullName>
    </recommendedName>
</protein>
<evidence type="ECO:0000259" key="2">
    <source>
        <dbReference type="Pfam" id="PF02720"/>
    </source>
</evidence>
<accession>A0A7I9W7Y8</accession>
<evidence type="ECO:0000256" key="1">
    <source>
        <dbReference type="SAM" id="MobiDB-lite"/>
    </source>
</evidence>
<reference evidence="3 4" key="1">
    <citation type="journal article" date="2019" name="Emerg. Microbes Infect.">
        <title>Comprehensive subspecies identification of 175 nontuberculous mycobacteria species based on 7547 genomic profiles.</title>
        <authorList>
            <person name="Matsumoto Y."/>
            <person name="Kinjo T."/>
            <person name="Motooka D."/>
            <person name="Nabeya D."/>
            <person name="Jung N."/>
            <person name="Uechi K."/>
            <person name="Horii T."/>
            <person name="Iida T."/>
            <person name="Fujita J."/>
            <person name="Nakamura S."/>
        </authorList>
    </citation>
    <scope>NUCLEOTIDE SEQUENCE [LARGE SCALE GENOMIC DNA]</scope>
    <source>
        <strain evidence="3 4">JCM 6377</strain>
    </source>
</reference>
<dbReference type="InterPro" id="IPR003615">
    <property type="entry name" value="HNH_nuc"/>
</dbReference>
<organism evidence="3 4">
    <name type="scientific">Mycolicibacterium agri</name>
    <name type="common">Mycobacterium agri</name>
    <dbReference type="NCBI Taxonomy" id="36811"/>
    <lineage>
        <taxon>Bacteria</taxon>
        <taxon>Bacillati</taxon>
        <taxon>Actinomycetota</taxon>
        <taxon>Actinomycetes</taxon>
        <taxon>Mycobacteriales</taxon>
        <taxon>Mycobacteriaceae</taxon>
        <taxon>Mycolicibacterium</taxon>
    </lineage>
</organism>
<proteinExistence type="predicted"/>
<dbReference type="CDD" id="cd00085">
    <property type="entry name" value="HNHc"/>
    <property type="match status" value="1"/>
</dbReference>
<name>A0A7I9W7Y8_MYCAG</name>
<dbReference type="Pfam" id="PF02720">
    <property type="entry name" value="DUF222"/>
    <property type="match status" value="1"/>
</dbReference>
<feature type="region of interest" description="Disordered" evidence="1">
    <location>
        <begin position="414"/>
        <end position="465"/>
    </location>
</feature>
<feature type="compositionally biased region" description="Basic and acidic residues" evidence="1">
    <location>
        <begin position="439"/>
        <end position="453"/>
    </location>
</feature>
<dbReference type="InterPro" id="IPR003870">
    <property type="entry name" value="DUF222"/>
</dbReference>
<feature type="region of interest" description="Disordered" evidence="1">
    <location>
        <begin position="229"/>
        <end position="257"/>
    </location>
</feature>
<dbReference type="AlphaFoldDB" id="A0A7I9W7Y8"/>
<sequence length="465" mass="50598">MGSAVSQCMAAMDAQVDALLVESLDGLPAAERIAVAYQWETLVRRMEAVRHRLVAAVAELPKADLGDRSPARALSTALRISKEEARRRVKEAADLAPRRGLTGQDLEPVLAHTAAAQRRGAIGAEHIAIIRRFFRRLPGFIDATTRQAAEADLAHIASGLPPEELRAAAEHLAVLLDAEGELTDADRARRSYFSLGKQQPDGMTPVRGNFDPELAALWEAVAAKWAAPGMLNPDDPTPRLDGQPTPEQAGSDQRTVGKRNHDALKAVLRAILASGELGSHNGLPVTMVISTTLGELESGTGHATTGGATLLPMSEVIRQAAHAYHYLAVFDDHTQEPLYLGRAKRLASKAQRLLLYARDRGCTRPGCTAPAYHCHAHHIDGWAKNNAPTDITALTLACPADDLLIETTDWTTRTRPDGRTEWIPPPHLDTGQTRVNNYHHPERYLTHNRGHDDDSNDKDTDDDPP</sequence>
<evidence type="ECO:0000313" key="3">
    <source>
        <dbReference type="EMBL" id="GFG53690.1"/>
    </source>
</evidence>
<feature type="domain" description="DUF222" evidence="2">
    <location>
        <begin position="38"/>
        <end position="359"/>
    </location>
</feature>
<evidence type="ECO:0000313" key="4">
    <source>
        <dbReference type="Proteomes" id="UP000465302"/>
    </source>
</evidence>
<feature type="compositionally biased region" description="Acidic residues" evidence="1">
    <location>
        <begin position="454"/>
        <end position="465"/>
    </location>
</feature>
<comment type="caution">
    <text evidence="3">The sequence shown here is derived from an EMBL/GenBank/DDBJ whole genome shotgun (WGS) entry which is preliminary data.</text>
</comment>
<gene>
    <name evidence="3" type="ORF">MAGR_51310</name>
</gene>